<dbReference type="AlphaFoldDB" id="A0A317WV48"/>
<reference evidence="3 4" key="1">
    <citation type="submission" date="2016-12" db="EMBL/GenBank/DDBJ databases">
        <title>The genomes of Aspergillus section Nigri reveals drivers in fungal speciation.</title>
        <authorList>
            <consortium name="DOE Joint Genome Institute"/>
            <person name="Vesth T.C."/>
            <person name="Nybo J."/>
            <person name="Theobald S."/>
            <person name="Brandl J."/>
            <person name="Frisvad J.C."/>
            <person name="Nielsen K.F."/>
            <person name="Lyhne E.K."/>
            <person name="Kogle M.E."/>
            <person name="Kuo A."/>
            <person name="Riley R."/>
            <person name="Clum A."/>
            <person name="Nolan M."/>
            <person name="Lipzen A."/>
            <person name="Salamov A."/>
            <person name="Henrissat B."/>
            <person name="Wiebenga A."/>
            <person name="De Vries R.P."/>
            <person name="Grigoriev I.V."/>
            <person name="Mortensen U.H."/>
            <person name="Andersen M.R."/>
            <person name="Baker S.E."/>
        </authorList>
    </citation>
    <scope>NUCLEOTIDE SEQUENCE [LARGE SCALE GENOMIC DNA]</scope>
    <source>
        <strain evidence="3 4">CBS 117.55</strain>
    </source>
</reference>
<feature type="domain" description="NADP-dependent oxidoreductase" evidence="2">
    <location>
        <begin position="21"/>
        <end position="312"/>
    </location>
</feature>
<organism evidence="3 4">
    <name type="scientific">Aspergillus heteromorphus CBS 117.55</name>
    <dbReference type="NCBI Taxonomy" id="1448321"/>
    <lineage>
        <taxon>Eukaryota</taxon>
        <taxon>Fungi</taxon>
        <taxon>Dikarya</taxon>
        <taxon>Ascomycota</taxon>
        <taxon>Pezizomycotina</taxon>
        <taxon>Eurotiomycetes</taxon>
        <taxon>Eurotiomycetidae</taxon>
        <taxon>Eurotiales</taxon>
        <taxon>Aspergillaceae</taxon>
        <taxon>Aspergillus</taxon>
        <taxon>Aspergillus subgen. Circumdati</taxon>
    </lineage>
</organism>
<accession>A0A317WV48</accession>
<dbReference type="RefSeq" id="XP_025402369.1">
    <property type="nucleotide sequence ID" value="XM_025541693.1"/>
</dbReference>
<dbReference type="OrthoDB" id="37537at2759"/>
<dbReference type="InterPro" id="IPR023210">
    <property type="entry name" value="NADP_OxRdtase_dom"/>
</dbReference>
<comment type="caution">
    <text evidence="3">The sequence shown here is derived from an EMBL/GenBank/DDBJ whole genome shotgun (WGS) entry which is preliminary data.</text>
</comment>
<protein>
    <submittedName>
        <fullName evidence="3">Aldo/keto reductase</fullName>
    </submittedName>
</protein>
<keyword evidence="4" id="KW-1185">Reference proteome</keyword>
<proteinExistence type="predicted"/>
<sequence length="346" mass="38064">MPRLNNLPTRPLGKNGPLIPRIGLGLMAASGTYGAPLSETEHLTFLDEVYNRGETFWDTADKYTDSEAILGKWFAMNPSKREDIFLATKFGICTAPEGTQTGKKYWMDSTPEYCRAALERSLTRLGLPYVDLYYIHRLDKVTPIEKTIEAMVQLKKEGKIRFLGLSECSAESLRRAHAIHPITCVQVEYSIFCREIESPRVGLLEVARELGVAVVAYSPLGNGVLGGGIRSREDVAGPGDSRGVLPWLREGNIEVNVAVVDRIAAMARKKGVTTAQLALAWLLAQGDDVFPIPGTRRVERLEENLGSLGVELLGGEEGEMRRLAERVVGGRFQALTGFDFADTPVL</sequence>
<keyword evidence="1" id="KW-0560">Oxidoreductase</keyword>
<evidence type="ECO:0000313" key="3">
    <source>
        <dbReference type="EMBL" id="PWY89182.1"/>
    </source>
</evidence>
<evidence type="ECO:0000313" key="4">
    <source>
        <dbReference type="Proteomes" id="UP000247233"/>
    </source>
</evidence>
<dbReference type="GeneID" id="37063930"/>
<dbReference type="PANTHER" id="PTHR43625:SF40">
    <property type="entry name" value="ALDO-KETO REDUCTASE YAKC [NADP(+)]"/>
    <property type="match status" value="1"/>
</dbReference>
<dbReference type="Proteomes" id="UP000247233">
    <property type="component" value="Unassembled WGS sequence"/>
</dbReference>
<dbReference type="EMBL" id="MSFL01000004">
    <property type="protein sequence ID" value="PWY89182.1"/>
    <property type="molecule type" value="Genomic_DNA"/>
</dbReference>
<evidence type="ECO:0000256" key="1">
    <source>
        <dbReference type="ARBA" id="ARBA00023002"/>
    </source>
</evidence>
<dbReference type="InterPro" id="IPR036812">
    <property type="entry name" value="NAD(P)_OxRdtase_dom_sf"/>
</dbReference>
<dbReference type="STRING" id="1448321.A0A317WV48"/>
<name>A0A317WV48_9EURO</name>
<dbReference type="GO" id="GO:0016491">
    <property type="term" value="F:oxidoreductase activity"/>
    <property type="evidence" value="ECO:0007669"/>
    <property type="project" value="UniProtKB-KW"/>
</dbReference>
<dbReference type="Gene3D" id="3.20.20.100">
    <property type="entry name" value="NADP-dependent oxidoreductase domain"/>
    <property type="match status" value="1"/>
</dbReference>
<dbReference type="SUPFAM" id="SSF51430">
    <property type="entry name" value="NAD(P)-linked oxidoreductase"/>
    <property type="match status" value="1"/>
</dbReference>
<dbReference type="GO" id="GO:0005737">
    <property type="term" value="C:cytoplasm"/>
    <property type="evidence" value="ECO:0007669"/>
    <property type="project" value="TreeGrafter"/>
</dbReference>
<dbReference type="PANTHER" id="PTHR43625">
    <property type="entry name" value="AFLATOXIN B1 ALDEHYDE REDUCTASE"/>
    <property type="match status" value="1"/>
</dbReference>
<dbReference type="Pfam" id="PF00248">
    <property type="entry name" value="Aldo_ket_red"/>
    <property type="match status" value="1"/>
</dbReference>
<dbReference type="InterPro" id="IPR050791">
    <property type="entry name" value="Aldo-Keto_reductase"/>
</dbReference>
<gene>
    <name evidence="3" type="ORF">BO70DRAFT_350409</name>
</gene>
<evidence type="ECO:0000259" key="2">
    <source>
        <dbReference type="Pfam" id="PF00248"/>
    </source>
</evidence>
<dbReference type="VEuPathDB" id="FungiDB:BO70DRAFT_350409"/>